<keyword evidence="1" id="KW-0472">Membrane</keyword>
<dbReference type="AlphaFoldDB" id="A0AAU9IIK6"/>
<protein>
    <submittedName>
        <fullName evidence="2">Uncharacterized protein</fullName>
    </submittedName>
</protein>
<keyword evidence="3" id="KW-1185">Reference proteome</keyword>
<comment type="caution">
    <text evidence="2">The sequence shown here is derived from an EMBL/GenBank/DDBJ whole genome shotgun (WGS) entry which is preliminary data.</text>
</comment>
<feature type="transmembrane region" description="Helical" evidence="1">
    <location>
        <begin position="138"/>
        <end position="161"/>
    </location>
</feature>
<feature type="transmembrane region" description="Helical" evidence="1">
    <location>
        <begin position="12"/>
        <end position="33"/>
    </location>
</feature>
<organism evidence="2 3">
    <name type="scientific">Blepharisma stoltei</name>
    <dbReference type="NCBI Taxonomy" id="1481888"/>
    <lineage>
        <taxon>Eukaryota</taxon>
        <taxon>Sar</taxon>
        <taxon>Alveolata</taxon>
        <taxon>Ciliophora</taxon>
        <taxon>Postciliodesmatophora</taxon>
        <taxon>Heterotrichea</taxon>
        <taxon>Heterotrichida</taxon>
        <taxon>Blepharismidae</taxon>
        <taxon>Blepharisma</taxon>
    </lineage>
</organism>
<dbReference type="EMBL" id="CAJZBQ010000009">
    <property type="protein sequence ID" value="CAG9313046.1"/>
    <property type="molecule type" value="Genomic_DNA"/>
</dbReference>
<reference evidence="2" key="1">
    <citation type="submission" date="2021-09" db="EMBL/GenBank/DDBJ databases">
        <authorList>
            <consortium name="AG Swart"/>
            <person name="Singh M."/>
            <person name="Singh A."/>
            <person name="Seah K."/>
            <person name="Emmerich C."/>
        </authorList>
    </citation>
    <scope>NUCLEOTIDE SEQUENCE</scope>
    <source>
        <strain evidence="2">ATCC30299</strain>
    </source>
</reference>
<evidence type="ECO:0000256" key="1">
    <source>
        <dbReference type="SAM" id="Phobius"/>
    </source>
</evidence>
<evidence type="ECO:0000313" key="2">
    <source>
        <dbReference type="EMBL" id="CAG9313046.1"/>
    </source>
</evidence>
<evidence type="ECO:0000313" key="3">
    <source>
        <dbReference type="Proteomes" id="UP001162131"/>
    </source>
</evidence>
<accession>A0AAU9IIK6</accession>
<proteinExistence type="predicted"/>
<gene>
    <name evidence="2" type="ORF">BSTOLATCC_MIC7831</name>
</gene>
<feature type="transmembrane region" description="Helical" evidence="1">
    <location>
        <begin position="106"/>
        <end position="126"/>
    </location>
</feature>
<feature type="transmembrane region" description="Helical" evidence="1">
    <location>
        <begin position="189"/>
        <end position="208"/>
    </location>
</feature>
<keyword evidence="1" id="KW-1133">Transmembrane helix</keyword>
<dbReference type="Proteomes" id="UP001162131">
    <property type="component" value="Unassembled WGS sequence"/>
</dbReference>
<keyword evidence="1" id="KW-0812">Transmembrane</keyword>
<name>A0AAU9IIK6_9CILI</name>
<sequence length="236" mass="26503">MKSLAFNKFSNLWWVMFQGFQLATIGIIAWALWSDNWVKLNVSGVYGDLKWTGSLTKVHKGLRALQGSSYYEMFTAFCSTTEKSQDVPDEESTWCEMFAQLWISELIYIVLGVITVCAIVIWIISLRSALKTNKIKPVPAFWFAQVAWISHEIAFISWMVLAKANFSGDCTSESDDDSPPKLCALTGPILGLILAIILPIMALSYSLLIRYLPKPIEAEHVVQKESEGALKETPIK</sequence>